<evidence type="ECO:0000313" key="2">
    <source>
        <dbReference type="EMBL" id="TPG14048.1"/>
    </source>
</evidence>
<dbReference type="EMBL" id="RCZM01000006">
    <property type="protein sequence ID" value="TPG14048.1"/>
    <property type="molecule type" value="Genomic_DNA"/>
</dbReference>
<evidence type="ECO:0000313" key="3">
    <source>
        <dbReference type="Proteomes" id="UP000317722"/>
    </source>
</evidence>
<organism evidence="2 3">
    <name type="scientific">Pedococcus bigeumensis</name>
    <dbReference type="NCBI Taxonomy" id="433644"/>
    <lineage>
        <taxon>Bacteria</taxon>
        <taxon>Bacillati</taxon>
        <taxon>Actinomycetota</taxon>
        <taxon>Actinomycetes</taxon>
        <taxon>Micrococcales</taxon>
        <taxon>Intrasporangiaceae</taxon>
        <taxon>Pedococcus</taxon>
    </lineage>
</organism>
<feature type="chain" id="PRO_5021433049" evidence="1">
    <location>
        <begin position="23"/>
        <end position="136"/>
    </location>
</feature>
<dbReference type="AlphaFoldDB" id="A0A502CMC5"/>
<feature type="signal peptide" evidence="1">
    <location>
        <begin position="1"/>
        <end position="22"/>
    </location>
</feature>
<proteinExistence type="predicted"/>
<accession>A0A502CMC5</accession>
<gene>
    <name evidence="2" type="ORF">EAH86_17750</name>
</gene>
<name>A0A502CMC5_9MICO</name>
<dbReference type="Proteomes" id="UP000317722">
    <property type="component" value="Unassembled WGS sequence"/>
</dbReference>
<protein>
    <submittedName>
        <fullName evidence="2">Uncharacterized protein</fullName>
    </submittedName>
</protein>
<sequence>MLVMAMATILGITTVAASPASASAYSCTGYGYGYSWGYPSQFCGQTIGSGTYVQTAGAGFSAPIAWAGWLSNTRVRAEFYNNAGQLYWSATSSQQNGGSAVGAWKWYLYRYMQSGYVKYTLLSNGADIASVYQRIG</sequence>
<evidence type="ECO:0000256" key="1">
    <source>
        <dbReference type="SAM" id="SignalP"/>
    </source>
</evidence>
<keyword evidence="3" id="KW-1185">Reference proteome</keyword>
<reference evidence="2 3" key="1">
    <citation type="journal article" date="2019" name="Environ. Microbiol.">
        <title>Species interactions and distinct microbial communities in high Arctic permafrost affected cryosols are associated with the CH4 and CO2 gas fluxes.</title>
        <authorList>
            <person name="Altshuler I."/>
            <person name="Hamel J."/>
            <person name="Turney S."/>
            <person name="Magnuson E."/>
            <person name="Levesque R."/>
            <person name="Greer C."/>
            <person name="Whyte L.G."/>
        </authorList>
    </citation>
    <scope>NUCLEOTIDE SEQUENCE [LARGE SCALE GENOMIC DNA]</scope>
    <source>
        <strain evidence="2 3">S9.3A</strain>
    </source>
</reference>
<comment type="caution">
    <text evidence="2">The sequence shown here is derived from an EMBL/GenBank/DDBJ whole genome shotgun (WGS) entry which is preliminary data.</text>
</comment>
<keyword evidence="1" id="KW-0732">Signal</keyword>